<feature type="domain" description="Serine aminopeptidase S33" evidence="1">
    <location>
        <begin position="26"/>
        <end position="267"/>
    </location>
</feature>
<dbReference type="SUPFAM" id="SSF53474">
    <property type="entry name" value="alpha/beta-Hydrolases"/>
    <property type="match status" value="1"/>
</dbReference>
<proteinExistence type="predicted"/>
<name>A0ABR2YV95_9CHLO</name>
<accession>A0ABR2YV95</accession>
<organism evidence="2 3">
    <name type="scientific">Coccomyxa subellipsoidea</name>
    <dbReference type="NCBI Taxonomy" id="248742"/>
    <lineage>
        <taxon>Eukaryota</taxon>
        <taxon>Viridiplantae</taxon>
        <taxon>Chlorophyta</taxon>
        <taxon>core chlorophytes</taxon>
        <taxon>Trebouxiophyceae</taxon>
        <taxon>Trebouxiophyceae incertae sedis</taxon>
        <taxon>Coccomyxaceae</taxon>
        <taxon>Coccomyxa</taxon>
    </lineage>
</organism>
<dbReference type="Proteomes" id="UP001491310">
    <property type="component" value="Unassembled WGS sequence"/>
</dbReference>
<gene>
    <name evidence="2" type="ORF">WJX75_004280</name>
</gene>
<dbReference type="Pfam" id="PF12146">
    <property type="entry name" value="Hydrolase_4"/>
    <property type="match status" value="1"/>
</dbReference>
<evidence type="ECO:0000313" key="2">
    <source>
        <dbReference type="EMBL" id="KAK9915804.1"/>
    </source>
</evidence>
<evidence type="ECO:0000313" key="3">
    <source>
        <dbReference type="Proteomes" id="UP001491310"/>
    </source>
</evidence>
<evidence type="ECO:0000259" key="1">
    <source>
        <dbReference type="Pfam" id="PF12146"/>
    </source>
</evidence>
<dbReference type="InterPro" id="IPR022742">
    <property type="entry name" value="Hydrolase_4"/>
</dbReference>
<dbReference type="PANTHER" id="PTHR11614">
    <property type="entry name" value="PHOSPHOLIPASE-RELATED"/>
    <property type="match status" value="1"/>
</dbReference>
<reference evidence="2 3" key="1">
    <citation type="journal article" date="2024" name="Nat. Commun.">
        <title>Phylogenomics reveals the evolutionary origins of lichenization in chlorophyte algae.</title>
        <authorList>
            <person name="Puginier C."/>
            <person name="Libourel C."/>
            <person name="Otte J."/>
            <person name="Skaloud P."/>
            <person name="Haon M."/>
            <person name="Grisel S."/>
            <person name="Petersen M."/>
            <person name="Berrin J.G."/>
            <person name="Delaux P.M."/>
            <person name="Dal Grande F."/>
            <person name="Keller J."/>
        </authorList>
    </citation>
    <scope>NUCLEOTIDE SEQUENCE [LARGE SCALE GENOMIC DNA]</scope>
    <source>
        <strain evidence="2 3">SAG 216-7</strain>
    </source>
</reference>
<dbReference type="Gene3D" id="3.40.50.1820">
    <property type="entry name" value="alpha/beta hydrolase"/>
    <property type="match status" value="1"/>
</dbReference>
<dbReference type="EMBL" id="JALJOT010000004">
    <property type="protein sequence ID" value="KAK9915804.1"/>
    <property type="molecule type" value="Genomic_DNA"/>
</dbReference>
<keyword evidence="3" id="KW-1185">Reference proteome</keyword>
<dbReference type="InterPro" id="IPR029058">
    <property type="entry name" value="AB_hydrolase_fold"/>
</dbReference>
<comment type="caution">
    <text evidence="2">The sequence shown here is derived from an EMBL/GenBank/DDBJ whole genome shotgun (WGS) entry which is preliminary data.</text>
</comment>
<sequence length="282" mass="31519">MEGTFNNSRDQKLFYRAYRAPAGTASRSTIVFHHGYGAHLGIYDAEFKELQKAGISVFAFDAHGFGRSEPLAASCRAYIGSVDHLVDDVYSFLQEIVNRQRDPEVPLIMAGVSMGGMVSVLTVRKVPSIWAGLVLLSPSIDVPRTIVLQVMAALQGIILPFVPRLRIVPPPTLEMVSEDPKMRAKLQADPLMDLARLRVRTARCFLDGFAQIREMQGHISLPIFAAMSPTDKVCDYGKLKDFLRAVKSKDVTLMTEEGARHELFMSPDRDRVLHSMIDWLTR</sequence>
<dbReference type="InterPro" id="IPR051044">
    <property type="entry name" value="MAG_DAG_Lipase"/>
</dbReference>
<protein>
    <recommendedName>
        <fullName evidence="1">Serine aminopeptidase S33 domain-containing protein</fullName>
    </recommendedName>
</protein>